<accession>A0ABW4DP04</accession>
<dbReference type="PANTHER" id="PTHR46889">
    <property type="entry name" value="TRANSPOSASE INSF FOR INSERTION SEQUENCE IS3B-RELATED"/>
    <property type="match status" value="1"/>
</dbReference>
<keyword evidence="3" id="KW-1185">Reference proteome</keyword>
<evidence type="ECO:0000259" key="1">
    <source>
        <dbReference type="PROSITE" id="PS50994"/>
    </source>
</evidence>
<dbReference type="InterPro" id="IPR012337">
    <property type="entry name" value="RNaseH-like_sf"/>
</dbReference>
<gene>
    <name evidence="2" type="ORF">ACFQ4L_05595</name>
</gene>
<dbReference type="NCBIfam" id="NF033516">
    <property type="entry name" value="transpos_IS3"/>
    <property type="match status" value="1"/>
</dbReference>
<dbReference type="InterPro" id="IPR001584">
    <property type="entry name" value="Integrase_cat-core"/>
</dbReference>
<dbReference type="InterPro" id="IPR036397">
    <property type="entry name" value="RNaseH_sf"/>
</dbReference>
<dbReference type="EMBL" id="JBHTOF010000037">
    <property type="protein sequence ID" value="MFD1465568.1"/>
    <property type="molecule type" value="Genomic_DNA"/>
</dbReference>
<dbReference type="SUPFAM" id="SSF53098">
    <property type="entry name" value="Ribonuclease H-like"/>
    <property type="match status" value="1"/>
</dbReference>
<dbReference type="RefSeq" id="WP_379894758.1">
    <property type="nucleotide sequence ID" value="NZ_JBHTOF010000037.1"/>
</dbReference>
<protein>
    <submittedName>
        <fullName evidence="2">IS3 family transposase</fullName>
    </submittedName>
</protein>
<comment type="caution">
    <text evidence="2">The sequence shown here is derived from an EMBL/GenBank/DDBJ whole genome shotgun (WGS) entry which is preliminary data.</text>
</comment>
<dbReference type="Pfam" id="PF00665">
    <property type="entry name" value="rve"/>
    <property type="match status" value="1"/>
</dbReference>
<dbReference type="InterPro" id="IPR048020">
    <property type="entry name" value="Transpos_IS3"/>
</dbReference>
<feature type="domain" description="Integrase catalytic" evidence="1">
    <location>
        <begin position="47"/>
        <end position="211"/>
    </location>
</feature>
<dbReference type="InterPro" id="IPR050900">
    <property type="entry name" value="Transposase_IS3/IS150/IS904"/>
</dbReference>
<dbReference type="Pfam" id="PF13333">
    <property type="entry name" value="rve_2"/>
    <property type="match status" value="1"/>
</dbReference>
<reference evidence="3" key="1">
    <citation type="journal article" date="2019" name="Int. J. Syst. Evol. Microbiol.">
        <title>The Global Catalogue of Microorganisms (GCM) 10K type strain sequencing project: providing services to taxonomists for standard genome sequencing and annotation.</title>
        <authorList>
            <consortium name="The Broad Institute Genomics Platform"/>
            <consortium name="The Broad Institute Genome Sequencing Center for Infectious Disease"/>
            <person name="Wu L."/>
            <person name="Ma J."/>
        </authorList>
    </citation>
    <scope>NUCLEOTIDE SEQUENCE [LARGE SCALE GENOMIC DNA]</scope>
    <source>
        <strain evidence="3">CCM 8951</strain>
    </source>
</reference>
<dbReference type="PANTHER" id="PTHR46889:SF7">
    <property type="entry name" value="TRANSPOSASE FOR INSERTION SEQUENCE ELEMENT IS904"/>
    <property type="match status" value="1"/>
</dbReference>
<organism evidence="2 3">
    <name type="scientific">Lapidilactobacillus mulanensis</name>
    <dbReference type="NCBI Taxonomy" id="2485999"/>
    <lineage>
        <taxon>Bacteria</taxon>
        <taxon>Bacillati</taxon>
        <taxon>Bacillota</taxon>
        <taxon>Bacilli</taxon>
        <taxon>Lactobacillales</taxon>
        <taxon>Lactobacillaceae</taxon>
        <taxon>Lapidilactobacillus</taxon>
    </lineage>
</organism>
<name>A0ABW4DP04_9LACO</name>
<sequence length="211" mass="24729">LAASIKLVQRLMRQMELKSITLKKWHYQQANNIDEANYPNLLAQDFSTTAPNQKWCADITYVHTKADGWCYLSSIQDLYSRKIIAHKLSRHMTADLVLDTLKQAFETRKVTDQLIIHTDLGSQYRSTTFEELLRQRHIQHSYSKRGCPYDNSVLESFHASLKKEEVYQTHYQNFDEANVALFSYIESFYNNDRIHSAIDYLTPNEKEELVA</sequence>
<dbReference type="Gene3D" id="3.30.420.10">
    <property type="entry name" value="Ribonuclease H-like superfamily/Ribonuclease H"/>
    <property type="match status" value="1"/>
</dbReference>
<evidence type="ECO:0000313" key="2">
    <source>
        <dbReference type="EMBL" id="MFD1465568.1"/>
    </source>
</evidence>
<dbReference type="Proteomes" id="UP001597244">
    <property type="component" value="Unassembled WGS sequence"/>
</dbReference>
<feature type="non-terminal residue" evidence="2">
    <location>
        <position position="1"/>
    </location>
</feature>
<proteinExistence type="predicted"/>
<dbReference type="PROSITE" id="PS50994">
    <property type="entry name" value="INTEGRASE"/>
    <property type="match status" value="1"/>
</dbReference>
<evidence type="ECO:0000313" key="3">
    <source>
        <dbReference type="Proteomes" id="UP001597244"/>
    </source>
</evidence>